<dbReference type="InterPro" id="IPR039426">
    <property type="entry name" value="TonB-dep_rcpt-like"/>
</dbReference>
<dbReference type="Pfam" id="PF00593">
    <property type="entry name" value="TonB_dep_Rec_b-barrel"/>
    <property type="match status" value="2"/>
</dbReference>
<keyword evidence="14" id="KW-0732">Signal</keyword>
<keyword evidence="3 11" id="KW-1134">Transmembrane beta strand</keyword>
<evidence type="ECO:0000256" key="11">
    <source>
        <dbReference type="PROSITE-ProRule" id="PRU01360"/>
    </source>
</evidence>
<evidence type="ECO:0000256" key="12">
    <source>
        <dbReference type="RuleBase" id="RU003357"/>
    </source>
</evidence>
<feature type="compositionally biased region" description="Polar residues" evidence="13">
    <location>
        <begin position="49"/>
        <end position="59"/>
    </location>
</feature>
<comment type="caution">
    <text evidence="17">The sequence shown here is derived from an EMBL/GenBank/DDBJ whole genome shotgun (WGS) entry which is preliminary data.</text>
</comment>
<dbReference type="Proteomes" id="UP001156703">
    <property type="component" value="Unassembled WGS sequence"/>
</dbReference>
<protein>
    <submittedName>
        <fullName evidence="17">TonB-dependent receptor</fullName>
    </submittedName>
</protein>
<accession>A0ABQ5Z9V5</accession>
<evidence type="ECO:0000256" key="10">
    <source>
        <dbReference type="ARBA" id="ARBA00023237"/>
    </source>
</evidence>
<keyword evidence="17" id="KW-0675">Receptor</keyword>
<keyword evidence="9 11" id="KW-0472">Membrane</keyword>
<evidence type="ECO:0000256" key="1">
    <source>
        <dbReference type="ARBA" id="ARBA00004571"/>
    </source>
</evidence>
<feature type="domain" description="TonB-dependent receptor plug" evidence="16">
    <location>
        <begin position="75"/>
        <end position="182"/>
    </location>
</feature>
<evidence type="ECO:0000256" key="5">
    <source>
        <dbReference type="ARBA" id="ARBA00022692"/>
    </source>
</evidence>
<dbReference type="PROSITE" id="PS52016">
    <property type="entry name" value="TONB_DEPENDENT_REC_3"/>
    <property type="match status" value="1"/>
</dbReference>
<keyword evidence="4" id="KW-0410">Iron transport</keyword>
<dbReference type="InterPro" id="IPR036942">
    <property type="entry name" value="Beta-barrel_TonB_sf"/>
</dbReference>
<dbReference type="RefSeq" id="WP_029940447.1">
    <property type="nucleotide sequence ID" value="NZ_BSOO01000036.1"/>
</dbReference>
<evidence type="ECO:0000256" key="13">
    <source>
        <dbReference type="SAM" id="MobiDB-lite"/>
    </source>
</evidence>
<dbReference type="Pfam" id="PF07715">
    <property type="entry name" value="Plug"/>
    <property type="match status" value="1"/>
</dbReference>
<dbReference type="Gene3D" id="2.40.170.20">
    <property type="entry name" value="TonB-dependent receptor, beta-barrel domain"/>
    <property type="match status" value="3"/>
</dbReference>
<dbReference type="InterPro" id="IPR012910">
    <property type="entry name" value="Plug_dom"/>
</dbReference>
<sequence>MTRSCLLLAGASLSAMTVAVPAAAQTVPDPQPQSSGNIQTGAGAEQGGDAQSGTTQAADDSTDIVVTAQRRAETLQSVPISVSAFNSEALQRQQISNATDLQLSLPNVTFTKTNFTSSSFTIRGIGDLCVGFSCDRATGIHFNDMPLVENRLFETEYFDLERVEVLRGPQGTLYGRNATSGVVNFITAKPKLDDFGMAATAEYGNYRSIRLTGMVNVPIAPFLGVRLAGYSLNRNGYTKNLFDGSKIDGRDLWALRGTIRIRPTSSTTLDLVGYAFREKDDRSRIQKQLCARDSTGILGCRPDQLGYGTVNGNSTLAAILSSQQFLALNDPALAPLGLTNLYGPDPFFGSAVNPQSLRTVNTDFNPTYAARETILQARLEQELGDQFSLTVIGGYAKSSVDSRTDYTLSAGSSLAGNPGLQALAFNASLPGFFFPGGSNPFTPVAQAFIPNGPSGAACISEANLQYSGIYGGNVNQCTAAGGEYDRSQSHYRQKSIEAHLDSNFEGPFNFIVGGIYTDGRFTDSNYYVVSSGLDYAAGVLGAATTLAQRAGGNIAFPQVYLAPPFFNSEVKDFRLKSTGVFGDATFEVNEKLKLTAGLRWSKDEKSQVARAPILSFPAITGISNANSSPFILAYDADPATAGPQTYARGKVSFSRLTGRAVVDYQVGANNLVYLSYSRGYKAGGLNPPIDPAFNISPTFKPETINAYEIGTKNTFFDGLLRLNASAFYYDYKGLQLSRIVGRTSVNDNTNAEVYGVEVEGVLRPSQDFLLNFSGSYLKSKIKGLRLVDPRDPSGGRSDAVIIKDLTNAANCAVVPTTTLPPGTAAAYVGAVNGTIGLAAPVPVPGTSATGAYSVCAALAATAANPPSALRTAFGVPTGPLPFSVTTGVEVDLTGNELPQSPNWKFAAGAQYTLHLGQWTLVPRADIAYTGSYFARSFNTRIDKIDAFTVINAQVQLNAPGDRWNVRAFVQNLTDNDAITGLYVGDQSSGLYTNAFTLEPRRYGVSFGFSF</sequence>
<dbReference type="PANTHER" id="PTHR32552:SF81">
    <property type="entry name" value="TONB-DEPENDENT OUTER MEMBRANE RECEPTOR"/>
    <property type="match status" value="1"/>
</dbReference>
<evidence type="ECO:0000259" key="15">
    <source>
        <dbReference type="Pfam" id="PF00593"/>
    </source>
</evidence>
<keyword evidence="7" id="KW-0406">Ion transport</keyword>
<organism evidence="17 18">
    <name type="scientific">Sphingomonas astaxanthinifaciens DSM 22298</name>
    <dbReference type="NCBI Taxonomy" id="1123267"/>
    <lineage>
        <taxon>Bacteria</taxon>
        <taxon>Pseudomonadati</taxon>
        <taxon>Pseudomonadota</taxon>
        <taxon>Alphaproteobacteria</taxon>
        <taxon>Sphingomonadales</taxon>
        <taxon>Sphingomonadaceae</taxon>
        <taxon>Sphingomonas</taxon>
    </lineage>
</organism>
<keyword evidence="2 11" id="KW-0813">Transport</keyword>
<name>A0ABQ5Z9V5_9SPHN</name>
<comment type="subcellular location">
    <subcellularLocation>
        <location evidence="1 11">Cell outer membrane</location>
        <topology evidence="1 11">Multi-pass membrane protein</topology>
    </subcellularLocation>
</comment>
<evidence type="ECO:0000259" key="16">
    <source>
        <dbReference type="Pfam" id="PF07715"/>
    </source>
</evidence>
<feature type="domain" description="TonB-dependent receptor-like beta-barrel" evidence="15">
    <location>
        <begin position="888"/>
        <end position="972"/>
    </location>
</feature>
<evidence type="ECO:0000256" key="4">
    <source>
        <dbReference type="ARBA" id="ARBA00022496"/>
    </source>
</evidence>
<evidence type="ECO:0000256" key="3">
    <source>
        <dbReference type="ARBA" id="ARBA00022452"/>
    </source>
</evidence>
<comment type="similarity">
    <text evidence="11 12">Belongs to the TonB-dependent receptor family.</text>
</comment>
<keyword evidence="6" id="KW-0408">Iron</keyword>
<proteinExistence type="inferred from homology"/>
<evidence type="ECO:0000256" key="8">
    <source>
        <dbReference type="ARBA" id="ARBA00023077"/>
    </source>
</evidence>
<evidence type="ECO:0000313" key="17">
    <source>
        <dbReference type="EMBL" id="GLR48722.1"/>
    </source>
</evidence>
<keyword evidence="18" id="KW-1185">Reference proteome</keyword>
<dbReference type="PANTHER" id="PTHR32552">
    <property type="entry name" value="FERRICHROME IRON RECEPTOR-RELATED"/>
    <property type="match status" value="1"/>
</dbReference>
<gene>
    <name evidence="17" type="ORF">GCM10007925_24420</name>
</gene>
<evidence type="ECO:0000256" key="7">
    <source>
        <dbReference type="ARBA" id="ARBA00023065"/>
    </source>
</evidence>
<reference evidence="18" key="1">
    <citation type="journal article" date="2019" name="Int. J. Syst. Evol. Microbiol.">
        <title>The Global Catalogue of Microorganisms (GCM) 10K type strain sequencing project: providing services to taxonomists for standard genome sequencing and annotation.</title>
        <authorList>
            <consortium name="The Broad Institute Genomics Platform"/>
            <consortium name="The Broad Institute Genome Sequencing Center for Infectious Disease"/>
            <person name="Wu L."/>
            <person name="Ma J."/>
        </authorList>
    </citation>
    <scope>NUCLEOTIDE SEQUENCE [LARGE SCALE GENOMIC DNA]</scope>
    <source>
        <strain evidence="18">NBRC 102146</strain>
    </source>
</reference>
<feature type="signal peptide" evidence="14">
    <location>
        <begin position="1"/>
        <end position="24"/>
    </location>
</feature>
<keyword evidence="8 12" id="KW-0798">TonB box</keyword>
<dbReference type="SUPFAM" id="SSF56935">
    <property type="entry name" value="Porins"/>
    <property type="match status" value="1"/>
</dbReference>
<feature type="domain" description="TonB-dependent receptor-like beta-barrel" evidence="15">
    <location>
        <begin position="341"/>
        <end position="780"/>
    </location>
</feature>
<keyword evidence="10 11" id="KW-0998">Cell outer membrane</keyword>
<evidence type="ECO:0000256" key="2">
    <source>
        <dbReference type="ARBA" id="ARBA00022448"/>
    </source>
</evidence>
<keyword evidence="5 11" id="KW-0812">Transmembrane</keyword>
<dbReference type="EMBL" id="BSOO01000036">
    <property type="protein sequence ID" value="GLR48722.1"/>
    <property type="molecule type" value="Genomic_DNA"/>
</dbReference>
<dbReference type="InterPro" id="IPR000531">
    <property type="entry name" value="Beta-barrel_TonB"/>
</dbReference>
<evidence type="ECO:0000313" key="18">
    <source>
        <dbReference type="Proteomes" id="UP001156703"/>
    </source>
</evidence>
<evidence type="ECO:0000256" key="6">
    <source>
        <dbReference type="ARBA" id="ARBA00023004"/>
    </source>
</evidence>
<feature type="chain" id="PRO_5047204719" evidence="14">
    <location>
        <begin position="25"/>
        <end position="1010"/>
    </location>
</feature>
<evidence type="ECO:0000256" key="9">
    <source>
        <dbReference type="ARBA" id="ARBA00023136"/>
    </source>
</evidence>
<evidence type="ECO:0000256" key="14">
    <source>
        <dbReference type="SAM" id="SignalP"/>
    </source>
</evidence>
<feature type="region of interest" description="Disordered" evidence="13">
    <location>
        <begin position="26"/>
        <end position="61"/>
    </location>
</feature>